<dbReference type="GO" id="GO:0032259">
    <property type="term" value="P:methylation"/>
    <property type="evidence" value="ECO:0007669"/>
    <property type="project" value="UniProtKB-KW"/>
</dbReference>
<dbReference type="InParanoid" id="Q01R66"/>
<sequence length="590" mass="66839">MLRIDLGCGMNKQAGFIGVDRYPLTGVDVVADMNQTLPFRDDSVDLLLASHSLEHVETLLTTMRDVYRICKHGTQLCIVAPYSEQKLNWANPYHKCAFNEHTPRFWTDYPNTPVDPREYHHPHAFQWGLSKTDNSKPGIDIRIVRMECFYFPRYAGLPHSEQRRLRHERTDVCDQIMYHLIVWKGDPAGRGRPFDDYVAEFQPYEPEYITQRRNRGPEMSFQDRALEREDARERQYLAAEAQISEGLRQELKGAKDEGTQLRAHSVSLIGEITRLHEHCALQTAALGRLTTELQDTAAHNRTLRDEAVKIERDLEFARAELRRESGAAIELLEQVSSLKRQNHDLKANLESNEVLRAKLGLTRAELETTATLLGLLRQKEEALSGETASARSEAAVAAREAERWKALWSAAKKSLSALTVEPRISEFTQVARVGGFIIGRDRQIQGLPDGFGPLREYCDRHFSAARACIVLGGNLAEVPYREYVIPFSLDRLSAVSFAIRPMIPESSGVLGIEIVSSRSEILAHLRRELTTIPLEGVTEFRLPIPLTGLEKNWCLRVFARDVATPVSVYELVRAALIRGTTQSFPLVSFN</sequence>
<feature type="domain" description="Methyltransferase type 11" evidence="2">
    <location>
        <begin position="29"/>
        <end position="77"/>
    </location>
</feature>
<name>Q01R66_SOLUE</name>
<dbReference type="STRING" id="234267.Acid_6941"/>
<keyword evidence="3" id="KW-0489">Methyltransferase</keyword>
<dbReference type="Pfam" id="PF08241">
    <property type="entry name" value="Methyltransf_11"/>
    <property type="match status" value="1"/>
</dbReference>
<dbReference type="eggNOG" id="COG4627">
    <property type="taxonomic scope" value="Bacteria"/>
</dbReference>
<dbReference type="InterPro" id="IPR029063">
    <property type="entry name" value="SAM-dependent_MTases_sf"/>
</dbReference>
<gene>
    <name evidence="3" type="ordered locus">Acid_6941</name>
</gene>
<keyword evidence="1" id="KW-0175">Coiled coil</keyword>
<dbReference type="SUPFAM" id="SSF53335">
    <property type="entry name" value="S-adenosyl-L-methionine-dependent methyltransferases"/>
    <property type="match status" value="1"/>
</dbReference>
<reference evidence="3" key="1">
    <citation type="submission" date="2006-10" db="EMBL/GenBank/DDBJ databases">
        <title>Complete sequence of Solibacter usitatus Ellin6076.</title>
        <authorList>
            <consortium name="US DOE Joint Genome Institute"/>
            <person name="Copeland A."/>
            <person name="Lucas S."/>
            <person name="Lapidus A."/>
            <person name="Barry K."/>
            <person name="Detter J.C."/>
            <person name="Glavina del Rio T."/>
            <person name="Hammon N."/>
            <person name="Israni S."/>
            <person name="Dalin E."/>
            <person name="Tice H."/>
            <person name="Pitluck S."/>
            <person name="Thompson L.S."/>
            <person name="Brettin T."/>
            <person name="Bruce D."/>
            <person name="Han C."/>
            <person name="Tapia R."/>
            <person name="Gilna P."/>
            <person name="Schmutz J."/>
            <person name="Larimer F."/>
            <person name="Land M."/>
            <person name="Hauser L."/>
            <person name="Kyrpides N."/>
            <person name="Mikhailova N."/>
            <person name="Janssen P.H."/>
            <person name="Kuske C.R."/>
            <person name="Richardson P."/>
        </authorList>
    </citation>
    <scope>NUCLEOTIDE SEQUENCE</scope>
    <source>
        <strain evidence="3">Ellin6076</strain>
    </source>
</reference>
<evidence type="ECO:0000259" key="2">
    <source>
        <dbReference type="Pfam" id="PF08241"/>
    </source>
</evidence>
<dbReference type="HOGENOM" id="CLU_462231_0_0_0"/>
<dbReference type="OrthoDB" id="3896938at2"/>
<dbReference type="eggNOG" id="COG3064">
    <property type="taxonomic scope" value="Bacteria"/>
</dbReference>
<feature type="coiled-coil region" evidence="1">
    <location>
        <begin position="300"/>
        <end position="348"/>
    </location>
</feature>
<organism evidence="3">
    <name type="scientific">Solibacter usitatus (strain Ellin6076)</name>
    <dbReference type="NCBI Taxonomy" id="234267"/>
    <lineage>
        <taxon>Bacteria</taxon>
        <taxon>Pseudomonadati</taxon>
        <taxon>Acidobacteriota</taxon>
        <taxon>Terriglobia</taxon>
        <taxon>Bryobacterales</taxon>
        <taxon>Solibacteraceae</taxon>
        <taxon>Candidatus Solibacter</taxon>
    </lineage>
</organism>
<dbReference type="KEGG" id="sus:Acid_6941"/>
<dbReference type="Gene3D" id="3.40.50.150">
    <property type="entry name" value="Vaccinia Virus protein VP39"/>
    <property type="match status" value="1"/>
</dbReference>
<accession>Q01R66</accession>
<keyword evidence="3" id="KW-0808">Transferase</keyword>
<proteinExistence type="predicted"/>
<dbReference type="InterPro" id="IPR013216">
    <property type="entry name" value="Methyltransf_11"/>
</dbReference>
<dbReference type="AlphaFoldDB" id="Q01R66"/>
<evidence type="ECO:0000313" key="3">
    <source>
        <dbReference type="EMBL" id="ABJ87854.1"/>
    </source>
</evidence>
<dbReference type="GO" id="GO:0008757">
    <property type="term" value="F:S-adenosylmethionine-dependent methyltransferase activity"/>
    <property type="evidence" value="ECO:0007669"/>
    <property type="project" value="InterPro"/>
</dbReference>
<dbReference type="EMBL" id="CP000473">
    <property type="protein sequence ID" value="ABJ87854.1"/>
    <property type="molecule type" value="Genomic_DNA"/>
</dbReference>
<evidence type="ECO:0000256" key="1">
    <source>
        <dbReference type="SAM" id="Coils"/>
    </source>
</evidence>
<protein>
    <submittedName>
        <fullName evidence="3">Methyltransferase type 11</fullName>
    </submittedName>
</protein>